<dbReference type="SUPFAM" id="SSF51735">
    <property type="entry name" value="NAD(P)-binding Rossmann-fold domains"/>
    <property type="match status" value="1"/>
</dbReference>
<name>A9G3F7_SORC5</name>
<accession>A9G3F7</accession>
<dbReference type="InterPro" id="IPR003462">
    <property type="entry name" value="ODC_Mu_crystall"/>
</dbReference>
<dbReference type="STRING" id="448385.sce5594"/>
<sequence>MPPKVYPGLPAHDGDLRAMPAYADGAAGVKWVNSHPKNPARFGLPSVMGLHPERSGHSGAPRRDRRRRARQAGARSGHPMQDVALARVIYAAARSKGVGMAFDFFG</sequence>
<organism evidence="2 3">
    <name type="scientific">Sorangium cellulosum (strain So ce56)</name>
    <name type="common">Polyangium cellulosum (strain So ce56)</name>
    <dbReference type="NCBI Taxonomy" id="448385"/>
    <lineage>
        <taxon>Bacteria</taxon>
        <taxon>Pseudomonadati</taxon>
        <taxon>Myxococcota</taxon>
        <taxon>Polyangia</taxon>
        <taxon>Polyangiales</taxon>
        <taxon>Polyangiaceae</taxon>
        <taxon>Sorangium</taxon>
    </lineage>
</organism>
<dbReference type="KEGG" id="scl:sce5594"/>
<dbReference type="AlphaFoldDB" id="A9G3F7"/>
<protein>
    <submittedName>
        <fullName evidence="2">Predicted ornithine cyclodeaminase, mu-crystallin homolog</fullName>
    </submittedName>
</protein>
<keyword evidence="3" id="KW-1185">Reference proteome</keyword>
<dbReference type="InterPro" id="IPR036291">
    <property type="entry name" value="NAD(P)-bd_dom_sf"/>
</dbReference>
<gene>
    <name evidence="2" type="ordered locus">sce5594</name>
</gene>
<dbReference type="Proteomes" id="UP000002139">
    <property type="component" value="Chromosome"/>
</dbReference>
<proteinExistence type="predicted"/>
<dbReference type="Pfam" id="PF02423">
    <property type="entry name" value="OCD_Mu_crystall"/>
    <property type="match status" value="1"/>
</dbReference>
<evidence type="ECO:0000313" key="3">
    <source>
        <dbReference type="Proteomes" id="UP000002139"/>
    </source>
</evidence>
<evidence type="ECO:0000256" key="1">
    <source>
        <dbReference type="SAM" id="MobiDB-lite"/>
    </source>
</evidence>
<evidence type="ECO:0000313" key="2">
    <source>
        <dbReference type="EMBL" id="CAN95757.1"/>
    </source>
</evidence>
<dbReference type="eggNOG" id="COG2423">
    <property type="taxonomic scope" value="Bacteria"/>
</dbReference>
<feature type="region of interest" description="Disordered" evidence="1">
    <location>
        <begin position="42"/>
        <end position="78"/>
    </location>
</feature>
<dbReference type="EMBL" id="AM746676">
    <property type="protein sequence ID" value="CAN95757.1"/>
    <property type="molecule type" value="Genomic_DNA"/>
</dbReference>
<reference evidence="2 3" key="1">
    <citation type="journal article" date="2007" name="Nat. Biotechnol.">
        <title>Complete genome sequence of the myxobacterium Sorangium cellulosum.</title>
        <authorList>
            <person name="Schneiker S."/>
            <person name="Perlova O."/>
            <person name="Kaiser O."/>
            <person name="Gerth K."/>
            <person name="Alici A."/>
            <person name="Altmeyer M.O."/>
            <person name="Bartels D."/>
            <person name="Bekel T."/>
            <person name="Beyer S."/>
            <person name="Bode E."/>
            <person name="Bode H.B."/>
            <person name="Bolten C.J."/>
            <person name="Choudhuri J.V."/>
            <person name="Doss S."/>
            <person name="Elnakady Y.A."/>
            <person name="Frank B."/>
            <person name="Gaigalat L."/>
            <person name="Goesmann A."/>
            <person name="Groeger C."/>
            <person name="Gross F."/>
            <person name="Jelsbak L."/>
            <person name="Jelsbak L."/>
            <person name="Kalinowski J."/>
            <person name="Kegler C."/>
            <person name="Knauber T."/>
            <person name="Konietzny S."/>
            <person name="Kopp M."/>
            <person name="Krause L."/>
            <person name="Krug D."/>
            <person name="Linke B."/>
            <person name="Mahmud T."/>
            <person name="Martinez-Arias R."/>
            <person name="McHardy A.C."/>
            <person name="Merai M."/>
            <person name="Meyer F."/>
            <person name="Mormann S."/>
            <person name="Munoz-Dorado J."/>
            <person name="Perez J."/>
            <person name="Pradella S."/>
            <person name="Rachid S."/>
            <person name="Raddatz G."/>
            <person name="Rosenau F."/>
            <person name="Rueckert C."/>
            <person name="Sasse F."/>
            <person name="Scharfe M."/>
            <person name="Schuster S.C."/>
            <person name="Suen G."/>
            <person name="Treuner-Lange A."/>
            <person name="Velicer G.J."/>
            <person name="Vorholter F.-J."/>
            <person name="Weissman K.J."/>
            <person name="Welch R.D."/>
            <person name="Wenzel S.C."/>
            <person name="Whitworth D.E."/>
            <person name="Wilhelm S."/>
            <person name="Wittmann C."/>
            <person name="Bloecker H."/>
            <person name="Puehler A."/>
            <person name="Mueller R."/>
        </authorList>
    </citation>
    <scope>NUCLEOTIDE SEQUENCE [LARGE SCALE GENOMIC DNA]</scope>
    <source>
        <strain evidence="3">So ce56</strain>
    </source>
</reference>
<dbReference type="InterPro" id="IPR023401">
    <property type="entry name" value="ODC_N"/>
</dbReference>
<dbReference type="Gene3D" id="3.30.1780.10">
    <property type="entry name" value="ornithine cyclodeaminase, domain 1"/>
    <property type="match status" value="1"/>
</dbReference>
<dbReference type="HOGENOM" id="CLU_2221495_0_0_7"/>